<evidence type="ECO:0000313" key="2">
    <source>
        <dbReference type="Proteomes" id="UP001623290"/>
    </source>
</evidence>
<proteinExistence type="predicted"/>
<protein>
    <submittedName>
        <fullName evidence="1">Uncharacterized protein</fullName>
    </submittedName>
</protein>
<name>A0ABZ1DZC6_9RHOB</name>
<keyword evidence="2" id="KW-1185">Reference proteome</keyword>
<gene>
    <name evidence="1" type="ORF">RPE78_12425</name>
</gene>
<reference evidence="1 2" key="1">
    <citation type="submission" date="2023-09" db="EMBL/GenBank/DDBJ databases">
        <title>Thioclava shenzhenensis sp. nov., a multidrug resistant bacteria-antagonizing species isolated from coastal seawater.</title>
        <authorList>
            <person name="Long M."/>
        </authorList>
    </citation>
    <scope>NUCLEOTIDE SEQUENCE [LARGE SCALE GENOMIC DNA]</scope>
    <source>
        <strain evidence="1 2">FTW29</strain>
    </source>
</reference>
<dbReference type="RefSeq" id="WP_406720735.1">
    <property type="nucleotide sequence ID" value="NZ_CP135443.1"/>
</dbReference>
<organism evidence="1 2">
    <name type="scientific">Thioclava litoralis</name>
    <dbReference type="NCBI Taxonomy" id="3076557"/>
    <lineage>
        <taxon>Bacteria</taxon>
        <taxon>Pseudomonadati</taxon>
        <taxon>Pseudomonadota</taxon>
        <taxon>Alphaproteobacteria</taxon>
        <taxon>Rhodobacterales</taxon>
        <taxon>Paracoccaceae</taxon>
        <taxon>Thioclava</taxon>
    </lineage>
</organism>
<dbReference type="EMBL" id="CP135443">
    <property type="protein sequence ID" value="WRY33473.1"/>
    <property type="molecule type" value="Genomic_DNA"/>
</dbReference>
<sequence>MSKRDDFLWIVQAIMIKHNDNIVGWSGVAGDAVAASYCIPANMTARDAALGFCGAKIRGFGATQEVPEWMADLQDPL</sequence>
<evidence type="ECO:0000313" key="1">
    <source>
        <dbReference type="EMBL" id="WRY33473.1"/>
    </source>
</evidence>
<accession>A0ABZ1DZC6</accession>
<dbReference type="Proteomes" id="UP001623290">
    <property type="component" value="Chromosome"/>
</dbReference>